<dbReference type="EMBL" id="JAMSHJ010000004">
    <property type="protein sequence ID" value="KAI5418992.1"/>
    <property type="molecule type" value="Genomic_DNA"/>
</dbReference>
<dbReference type="PANTHER" id="PTHR37766">
    <property type="entry name" value="OS01G0897100 PROTEIN"/>
    <property type="match status" value="1"/>
</dbReference>
<proteinExistence type="predicted"/>
<reference evidence="1 2" key="1">
    <citation type="journal article" date="2022" name="Nat. Genet.">
        <title>Improved pea reference genome and pan-genome highlight genomic features and evolutionary characteristics.</title>
        <authorList>
            <person name="Yang T."/>
            <person name="Liu R."/>
            <person name="Luo Y."/>
            <person name="Hu S."/>
            <person name="Wang D."/>
            <person name="Wang C."/>
            <person name="Pandey M.K."/>
            <person name="Ge S."/>
            <person name="Xu Q."/>
            <person name="Li N."/>
            <person name="Li G."/>
            <person name="Huang Y."/>
            <person name="Saxena R.K."/>
            <person name="Ji Y."/>
            <person name="Li M."/>
            <person name="Yan X."/>
            <person name="He Y."/>
            <person name="Liu Y."/>
            <person name="Wang X."/>
            <person name="Xiang C."/>
            <person name="Varshney R.K."/>
            <person name="Ding H."/>
            <person name="Gao S."/>
            <person name="Zong X."/>
        </authorList>
    </citation>
    <scope>NUCLEOTIDE SEQUENCE [LARGE SCALE GENOMIC DNA]</scope>
    <source>
        <strain evidence="1 2">cv. Zhongwan 6</strain>
    </source>
</reference>
<comment type="caution">
    <text evidence="1">The sequence shown here is derived from an EMBL/GenBank/DDBJ whole genome shotgun (WGS) entry which is preliminary data.</text>
</comment>
<dbReference type="Proteomes" id="UP001058974">
    <property type="component" value="Chromosome 4"/>
</dbReference>
<organism evidence="1 2">
    <name type="scientific">Pisum sativum</name>
    <name type="common">Garden pea</name>
    <name type="synonym">Lathyrus oleraceus</name>
    <dbReference type="NCBI Taxonomy" id="3888"/>
    <lineage>
        <taxon>Eukaryota</taxon>
        <taxon>Viridiplantae</taxon>
        <taxon>Streptophyta</taxon>
        <taxon>Embryophyta</taxon>
        <taxon>Tracheophyta</taxon>
        <taxon>Spermatophyta</taxon>
        <taxon>Magnoliopsida</taxon>
        <taxon>eudicotyledons</taxon>
        <taxon>Gunneridae</taxon>
        <taxon>Pentapetalae</taxon>
        <taxon>rosids</taxon>
        <taxon>fabids</taxon>
        <taxon>Fabales</taxon>
        <taxon>Fabaceae</taxon>
        <taxon>Papilionoideae</taxon>
        <taxon>50 kb inversion clade</taxon>
        <taxon>NPAAA clade</taxon>
        <taxon>Hologalegina</taxon>
        <taxon>IRL clade</taxon>
        <taxon>Fabeae</taxon>
        <taxon>Lathyrus</taxon>
    </lineage>
</organism>
<protein>
    <submittedName>
        <fullName evidence="1">Uncharacterized protein</fullName>
    </submittedName>
</protein>
<evidence type="ECO:0000313" key="2">
    <source>
        <dbReference type="Proteomes" id="UP001058974"/>
    </source>
</evidence>
<dbReference type="PANTHER" id="PTHR37766:SF1">
    <property type="entry name" value="OS01G0897100 PROTEIN"/>
    <property type="match status" value="1"/>
</dbReference>
<name>A0A9D4XES5_PEA</name>
<sequence length="582" mass="67725">SKALLFKYSKKESPRRGFIHPLSSSSIALGFQTIAASLHFHRNSHTTSVNSLKFQLPHIHNQHFLRRNSLNVKKMINLFISEPNQSDYTEDESLKPRIQLLKELETVIWSAIISAGRAEARMWLCKTLAGFNHVTPREQRALFINFLRVPKKKHDLASQLLNLMIDKSPQKLGSVLSRNSCVLESFFTSNPKRVLQWFSFAGLEQGKGLRALTKFAFKNRDICWEELEWKGKHGQSPAMVATKPHYFLDLDIQQTVENFLDNVPEFWSSIEFSESVKDGDIFLIDRLFFVRYFKDLMYKEDSCDVWEVIEDFLEEQPFSCLCEHLLISFEEKDFCYFVELLCKCLDPRVEFGCLDDVSRLFVVVLLKCGVSGSIDLMLLLNAVIAQGRQLLRLLRDEEAKESLAKINEIVTKISAIPSDGNSLAMIFKNRYKMATVEVVKCLGLQSWVLYYRLSQECQTPELWESVFVYNQIGFRNSDKHMLIDEDGLLTEEDCSSFHRISSGKVKKRKKQKARQKRRRTYDCNDDELLDFDSGTQNLDYLSNTKSWLLSTDNYFSAWNIADLPEHLHRLCLSRWMIWLFEK</sequence>
<keyword evidence="2" id="KW-1185">Reference proteome</keyword>
<accession>A0A9D4XES5</accession>
<dbReference type="Gramene" id="Psat04G0327300-T1">
    <property type="protein sequence ID" value="KAI5418992.1"/>
    <property type="gene ID" value="KIW84_043273"/>
</dbReference>
<gene>
    <name evidence="1" type="ORF">KIW84_043273</name>
</gene>
<evidence type="ECO:0000313" key="1">
    <source>
        <dbReference type="EMBL" id="KAI5418992.1"/>
    </source>
</evidence>
<feature type="non-terminal residue" evidence="1">
    <location>
        <position position="1"/>
    </location>
</feature>
<dbReference type="AlphaFoldDB" id="A0A9D4XES5"/>